<dbReference type="EMBL" id="RCHS01002032">
    <property type="protein sequence ID" value="RMX49896.1"/>
    <property type="molecule type" value="Genomic_DNA"/>
</dbReference>
<comment type="caution">
    <text evidence="1">The sequence shown here is derived from an EMBL/GenBank/DDBJ whole genome shotgun (WGS) entry which is preliminary data.</text>
</comment>
<reference evidence="1 2" key="1">
    <citation type="journal article" date="2018" name="Sci. Rep.">
        <title>Comparative analysis of the Pocillopora damicornis genome highlights role of immune system in coral evolution.</title>
        <authorList>
            <person name="Cunning R."/>
            <person name="Bay R.A."/>
            <person name="Gillette P."/>
            <person name="Baker A.C."/>
            <person name="Traylor-Knowles N."/>
        </authorList>
    </citation>
    <scope>NUCLEOTIDE SEQUENCE [LARGE SCALE GENOMIC DNA]</scope>
    <source>
        <strain evidence="1">RSMAS</strain>
        <tissue evidence="1">Whole animal</tissue>
    </source>
</reference>
<dbReference type="AlphaFoldDB" id="A0A3M6U8J0"/>
<evidence type="ECO:0000313" key="1">
    <source>
        <dbReference type="EMBL" id="RMX49896.1"/>
    </source>
</evidence>
<dbReference type="Proteomes" id="UP000275408">
    <property type="component" value="Unassembled WGS sequence"/>
</dbReference>
<proteinExistence type="predicted"/>
<keyword evidence="2" id="KW-1185">Reference proteome</keyword>
<organism evidence="1 2">
    <name type="scientific">Pocillopora damicornis</name>
    <name type="common">Cauliflower coral</name>
    <name type="synonym">Millepora damicornis</name>
    <dbReference type="NCBI Taxonomy" id="46731"/>
    <lineage>
        <taxon>Eukaryota</taxon>
        <taxon>Metazoa</taxon>
        <taxon>Cnidaria</taxon>
        <taxon>Anthozoa</taxon>
        <taxon>Hexacorallia</taxon>
        <taxon>Scleractinia</taxon>
        <taxon>Astrocoeniina</taxon>
        <taxon>Pocilloporidae</taxon>
        <taxon>Pocillopora</taxon>
    </lineage>
</organism>
<protein>
    <submittedName>
        <fullName evidence="1">Uncharacterized protein</fullName>
    </submittedName>
</protein>
<name>A0A3M6U8J0_POCDA</name>
<accession>A0A3M6U8J0</accession>
<evidence type="ECO:0000313" key="2">
    <source>
        <dbReference type="Proteomes" id="UP000275408"/>
    </source>
</evidence>
<gene>
    <name evidence="1" type="ORF">pdam_00025401</name>
</gene>
<sequence>MAVCFSVNLSEEDIAVASLEGRNSAELHNDGLRFCLKCRGDKCKGLKTKAQLLKRSDSRSRSGINLHEKRKITREQKKQQQRRDCSKNLERQLCYCFPALREVQLPNEWIGNLTSENGLFFSGTEMEKFVALTGERLCRLTVRTELKKATFVKDVYLKEIESTVTRGIFSGVANVSTPFQRTIPFKMSF</sequence>